<feature type="transmembrane region" description="Helical" evidence="1">
    <location>
        <begin position="104"/>
        <end position="124"/>
    </location>
</feature>
<gene>
    <name evidence="2" type="ORF">H8S45_04820</name>
</gene>
<feature type="transmembrane region" description="Helical" evidence="1">
    <location>
        <begin position="6"/>
        <end position="31"/>
    </location>
</feature>
<reference evidence="2" key="1">
    <citation type="submission" date="2020-08" db="EMBL/GenBank/DDBJ databases">
        <title>Genome public.</title>
        <authorList>
            <person name="Liu C."/>
            <person name="Sun Q."/>
        </authorList>
    </citation>
    <scope>NUCLEOTIDE SEQUENCE</scope>
    <source>
        <strain evidence="2">NSJ-28</strain>
    </source>
</reference>
<comment type="caution">
    <text evidence="2">The sequence shown here is derived from an EMBL/GenBank/DDBJ whole genome shotgun (WGS) entry which is preliminary data.</text>
</comment>
<dbReference type="Proteomes" id="UP000606499">
    <property type="component" value="Unassembled WGS sequence"/>
</dbReference>
<keyword evidence="1" id="KW-0812">Transmembrane</keyword>
<dbReference type="AlphaFoldDB" id="A0A923RVC4"/>
<name>A0A923RVC4_9FIRM</name>
<dbReference type="EMBL" id="JACOPL010000003">
    <property type="protein sequence ID" value="MBC5724783.1"/>
    <property type="molecule type" value="Genomic_DNA"/>
</dbReference>
<evidence type="ECO:0000313" key="2">
    <source>
        <dbReference type="EMBL" id="MBC5724783.1"/>
    </source>
</evidence>
<protein>
    <submittedName>
        <fullName evidence="2">Uncharacterized protein</fullName>
    </submittedName>
</protein>
<keyword evidence="1" id="KW-1133">Transmembrane helix</keyword>
<sequence length="143" mass="15712">MAGIMTMSIVVTVLNTLVLVAVLAGVIVLEVWLSRRKSRWPGLIMPALSLMLSLLLVLGGVVFTSIGGAASGLQVVDEETGEVLYEERRVEQTSDWTLGDTVQVGIILLVSNIPTFVLLGAYYIGREKLRRERLLEKMNIQDL</sequence>
<dbReference type="RefSeq" id="WP_147573870.1">
    <property type="nucleotide sequence ID" value="NZ_JACOPL010000003.1"/>
</dbReference>
<evidence type="ECO:0000313" key="3">
    <source>
        <dbReference type="Proteomes" id="UP000606499"/>
    </source>
</evidence>
<proteinExistence type="predicted"/>
<keyword evidence="1" id="KW-0472">Membrane</keyword>
<evidence type="ECO:0000256" key="1">
    <source>
        <dbReference type="SAM" id="Phobius"/>
    </source>
</evidence>
<feature type="transmembrane region" description="Helical" evidence="1">
    <location>
        <begin position="43"/>
        <end position="66"/>
    </location>
</feature>
<keyword evidence="3" id="KW-1185">Reference proteome</keyword>
<organism evidence="2 3">
    <name type="scientific">Agathobaculum faecis</name>
    <dbReference type="NCBI Taxonomy" id="2763013"/>
    <lineage>
        <taxon>Bacteria</taxon>
        <taxon>Bacillati</taxon>
        <taxon>Bacillota</taxon>
        <taxon>Clostridia</taxon>
        <taxon>Eubacteriales</taxon>
        <taxon>Butyricicoccaceae</taxon>
        <taxon>Agathobaculum</taxon>
    </lineage>
</organism>
<accession>A0A923RVC4</accession>